<organism evidence="1 2">
    <name type="scientific">Thalassiosira oceanica</name>
    <name type="common">Marine diatom</name>
    <dbReference type="NCBI Taxonomy" id="159749"/>
    <lineage>
        <taxon>Eukaryota</taxon>
        <taxon>Sar</taxon>
        <taxon>Stramenopiles</taxon>
        <taxon>Ochrophyta</taxon>
        <taxon>Bacillariophyta</taxon>
        <taxon>Coscinodiscophyceae</taxon>
        <taxon>Thalassiosirophycidae</taxon>
        <taxon>Thalassiosirales</taxon>
        <taxon>Thalassiosiraceae</taxon>
        <taxon>Thalassiosira</taxon>
    </lineage>
</organism>
<keyword evidence="2" id="KW-1185">Reference proteome</keyword>
<sequence length="161" mass="17871">MQLSHQIVLVSAHHHLCTPSACLANSSFALYISIHAPQFKGAGSTDDVSDSLAEPSSCRWQTTHCYHRSSNHIGCLLTDSSSYSPSDSEIEQTEESPSLLSHKAKRGWHRHHRINRLVIHSLCSVVVEVSFLNKVSSSALDFCSPSPTNFWMLEQSLQLRA</sequence>
<dbReference type="EMBL" id="AGNL01010192">
    <property type="protein sequence ID" value="EJK69352.1"/>
    <property type="molecule type" value="Genomic_DNA"/>
</dbReference>
<dbReference type="AlphaFoldDB" id="K0TFQ0"/>
<name>K0TFQ0_THAOC</name>
<proteinExistence type="predicted"/>
<protein>
    <submittedName>
        <fullName evidence="1">Uncharacterized protein</fullName>
    </submittedName>
</protein>
<evidence type="ECO:0000313" key="2">
    <source>
        <dbReference type="Proteomes" id="UP000266841"/>
    </source>
</evidence>
<comment type="caution">
    <text evidence="1">The sequence shown here is derived from an EMBL/GenBank/DDBJ whole genome shotgun (WGS) entry which is preliminary data.</text>
</comment>
<gene>
    <name evidence="1" type="ORF">THAOC_09398</name>
</gene>
<accession>K0TFQ0</accession>
<evidence type="ECO:0000313" key="1">
    <source>
        <dbReference type="EMBL" id="EJK69352.1"/>
    </source>
</evidence>
<reference evidence="1 2" key="1">
    <citation type="journal article" date="2012" name="Genome Biol.">
        <title>Genome and low-iron response of an oceanic diatom adapted to chronic iron limitation.</title>
        <authorList>
            <person name="Lommer M."/>
            <person name="Specht M."/>
            <person name="Roy A.S."/>
            <person name="Kraemer L."/>
            <person name="Andreson R."/>
            <person name="Gutowska M.A."/>
            <person name="Wolf J."/>
            <person name="Bergner S.V."/>
            <person name="Schilhabel M.B."/>
            <person name="Klostermeier U.C."/>
            <person name="Beiko R.G."/>
            <person name="Rosenstiel P."/>
            <person name="Hippler M."/>
            <person name="Laroche J."/>
        </authorList>
    </citation>
    <scope>NUCLEOTIDE SEQUENCE [LARGE SCALE GENOMIC DNA]</scope>
    <source>
        <strain evidence="1 2">CCMP1005</strain>
    </source>
</reference>
<dbReference type="Proteomes" id="UP000266841">
    <property type="component" value="Unassembled WGS sequence"/>
</dbReference>